<reference evidence="5" key="1">
    <citation type="submission" date="2017-09" db="EMBL/GenBank/DDBJ databases">
        <authorList>
            <person name="Regsiter A."/>
            <person name="William W."/>
        </authorList>
    </citation>
    <scope>NUCLEOTIDE SEQUENCE [LARGE SCALE GENOMIC DNA]</scope>
    <source>
        <strain evidence="5">500-1</strain>
    </source>
</reference>
<evidence type="ECO:0000256" key="2">
    <source>
        <dbReference type="ARBA" id="ARBA00022679"/>
    </source>
</evidence>
<gene>
    <name evidence="4" type="ORF">DPRO_3685</name>
</gene>
<dbReference type="PANTHER" id="PTHR30481:SF4">
    <property type="entry name" value="SITE-SPECIFIC DNA-METHYLTRANSFERASE (ADENINE-SPECIFIC)"/>
    <property type="match status" value="1"/>
</dbReference>
<dbReference type="GO" id="GO:0009307">
    <property type="term" value="P:DNA restriction-modification system"/>
    <property type="evidence" value="ECO:0007669"/>
    <property type="project" value="InterPro"/>
</dbReference>
<dbReference type="PANTHER" id="PTHR30481">
    <property type="entry name" value="DNA ADENINE METHYLASE"/>
    <property type="match status" value="1"/>
</dbReference>
<evidence type="ECO:0000256" key="1">
    <source>
        <dbReference type="ARBA" id="ARBA00022603"/>
    </source>
</evidence>
<dbReference type="REBASE" id="222433">
    <property type="entry name" value="M.Ppr5001ORF3685P"/>
</dbReference>
<dbReference type="OrthoDB" id="9805629at2"/>
<dbReference type="GO" id="GO:0043565">
    <property type="term" value="F:sequence-specific DNA binding"/>
    <property type="evidence" value="ECO:0007669"/>
    <property type="project" value="TreeGrafter"/>
</dbReference>
<dbReference type="GO" id="GO:0032259">
    <property type="term" value="P:methylation"/>
    <property type="evidence" value="ECO:0007669"/>
    <property type="project" value="UniProtKB-KW"/>
</dbReference>
<dbReference type="EMBL" id="LT907975">
    <property type="protein sequence ID" value="SOB60601.1"/>
    <property type="molecule type" value="Genomic_DNA"/>
</dbReference>
<dbReference type="Gene3D" id="3.40.50.150">
    <property type="entry name" value="Vaccinia Virus protein VP39"/>
    <property type="match status" value="2"/>
</dbReference>
<dbReference type="GO" id="GO:0006298">
    <property type="term" value="P:mismatch repair"/>
    <property type="evidence" value="ECO:0007669"/>
    <property type="project" value="TreeGrafter"/>
</dbReference>
<dbReference type="KEGG" id="pprf:DPRO_3685"/>
<keyword evidence="1 4" id="KW-0489">Methyltransferase</keyword>
<dbReference type="Proteomes" id="UP000219215">
    <property type="component" value="Chromosome DPRO"/>
</dbReference>
<proteinExistence type="predicted"/>
<dbReference type="Pfam" id="PF02086">
    <property type="entry name" value="MethyltransfD12"/>
    <property type="match status" value="1"/>
</dbReference>
<keyword evidence="2 4" id="KW-0808">Transferase</keyword>
<dbReference type="AlphaFoldDB" id="A0A2C8FDR1"/>
<organism evidence="4 5">
    <name type="scientific">Pseudodesulfovibrio profundus</name>
    <dbReference type="NCBI Taxonomy" id="57320"/>
    <lineage>
        <taxon>Bacteria</taxon>
        <taxon>Pseudomonadati</taxon>
        <taxon>Thermodesulfobacteriota</taxon>
        <taxon>Desulfovibrionia</taxon>
        <taxon>Desulfovibrionales</taxon>
        <taxon>Desulfovibrionaceae</taxon>
    </lineage>
</organism>
<sequence length="285" mass="32489">MKKTRPVLRYHGGKWKLAPWIIKHLPPHKVYVEPYGGAASVLLQKPRVYAEVYNDLGDEVVNVFQVMREPLQMEELKKQLTLTPFSEVEFFGAYEAAEDPIEKARRTIVRSFMGFGSASSNAKYTTGFRGKSFRSGTSPANDWRNYPNALDWFCERLQGVTIRNKPALDLIPTLDREDVLFYVDPPYVRSTRCKDSNGDVYAHEMDDAQHEDLAAALHDLKGKVVLSGYRCDLYEDLYGDWKSLDKDWFADGARERVETLWFNPAAANKDLHLLGMASDLAEAVN</sequence>
<dbReference type="SUPFAM" id="SSF53335">
    <property type="entry name" value="S-adenosyl-L-methionine-dependent methyltransferases"/>
    <property type="match status" value="1"/>
</dbReference>
<evidence type="ECO:0000313" key="5">
    <source>
        <dbReference type="Proteomes" id="UP000219215"/>
    </source>
</evidence>
<dbReference type="GO" id="GO:1904047">
    <property type="term" value="F:S-adenosyl-L-methionine binding"/>
    <property type="evidence" value="ECO:0007669"/>
    <property type="project" value="TreeGrafter"/>
</dbReference>
<evidence type="ECO:0000313" key="4">
    <source>
        <dbReference type="EMBL" id="SOB60601.1"/>
    </source>
</evidence>
<dbReference type="PIRSF" id="PIRSF000398">
    <property type="entry name" value="M_m6A_EcoRV"/>
    <property type="match status" value="1"/>
</dbReference>
<dbReference type="GO" id="GO:0009007">
    <property type="term" value="F:site-specific DNA-methyltransferase (adenine-specific) activity"/>
    <property type="evidence" value="ECO:0007669"/>
    <property type="project" value="UniProtKB-EC"/>
</dbReference>
<keyword evidence="3" id="KW-0949">S-adenosyl-L-methionine</keyword>
<protein>
    <submittedName>
        <fullName evidence="4">D12 class N6 adenine-specific DNA methyltransferase</fullName>
    </submittedName>
</protein>
<keyword evidence="5" id="KW-1185">Reference proteome</keyword>
<evidence type="ECO:0000256" key="3">
    <source>
        <dbReference type="ARBA" id="ARBA00022691"/>
    </source>
</evidence>
<accession>A0A2C8FDR1</accession>
<name>A0A2C8FDR1_9BACT</name>
<dbReference type="PRINTS" id="PR00505">
    <property type="entry name" value="D12N6MTFRASE"/>
</dbReference>
<dbReference type="RefSeq" id="WP_097013300.1">
    <property type="nucleotide sequence ID" value="NZ_LT907975.1"/>
</dbReference>
<dbReference type="InterPro" id="IPR012327">
    <property type="entry name" value="MeTrfase_D12"/>
</dbReference>
<dbReference type="InterPro" id="IPR029063">
    <property type="entry name" value="SAM-dependent_MTases_sf"/>
</dbReference>
<dbReference type="InterPro" id="IPR012263">
    <property type="entry name" value="M_m6A_EcoRV"/>
</dbReference>